<keyword evidence="4 7" id="KW-1133">Transmembrane helix</keyword>
<reference evidence="9" key="1">
    <citation type="submission" date="2021-06" db="EMBL/GenBank/DDBJ databases">
        <authorList>
            <consortium name="DOE Joint Genome Institute"/>
            <person name="Mondo S.J."/>
            <person name="Amses K.R."/>
            <person name="Simmons D.R."/>
            <person name="Longcore J.E."/>
            <person name="Seto K."/>
            <person name="Alves G.H."/>
            <person name="Bonds A.E."/>
            <person name="Quandt C.A."/>
            <person name="Davis W.J."/>
            <person name="Chang Y."/>
            <person name="Letcher P.M."/>
            <person name="Powell M.J."/>
            <person name="Kuo A."/>
            <person name="Labutti K."/>
            <person name="Pangilinan J."/>
            <person name="Andreopoulos W."/>
            <person name="Tritt A."/>
            <person name="Riley R."/>
            <person name="Hundley H."/>
            <person name="Johnson J."/>
            <person name="Lipzen A."/>
            <person name="Barry K."/>
            <person name="Berbee M.L."/>
            <person name="Buchler N.E."/>
            <person name="Grigoriev I.V."/>
            <person name="Spatafora J.W."/>
            <person name="Stajich J.E."/>
            <person name="James T.Y."/>
        </authorList>
    </citation>
    <scope>NUCLEOTIDE SEQUENCE</scope>
    <source>
        <strain evidence="9">AG</strain>
    </source>
</reference>
<feature type="transmembrane region" description="Helical" evidence="7">
    <location>
        <begin position="536"/>
        <end position="560"/>
    </location>
</feature>
<feature type="transmembrane region" description="Helical" evidence="7">
    <location>
        <begin position="492"/>
        <end position="516"/>
    </location>
</feature>
<keyword evidence="5 7" id="KW-0472">Membrane</keyword>
<comment type="subcellular location">
    <subcellularLocation>
        <location evidence="1">Membrane</location>
        <topology evidence="1">Multi-pass membrane protein</topology>
    </subcellularLocation>
</comment>
<evidence type="ECO:0000256" key="2">
    <source>
        <dbReference type="ARBA" id="ARBA00008066"/>
    </source>
</evidence>
<evidence type="ECO:0000256" key="7">
    <source>
        <dbReference type="SAM" id="Phobius"/>
    </source>
</evidence>
<dbReference type="GeneID" id="75915569"/>
<feature type="region of interest" description="Disordered" evidence="6">
    <location>
        <begin position="1"/>
        <end position="22"/>
    </location>
</feature>
<keyword evidence="10" id="KW-1185">Reference proteome</keyword>
<keyword evidence="3 7" id="KW-0812">Transmembrane</keyword>
<dbReference type="Proteomes" id="UP001206595">
    <property type="component" value="Unassembled WGS sequence"/>
</dbReference>
<evidence type="ECO:0000256" key="3">
    <source>
        <dbReference type="ARBA" id="ARBA00022692"/>
    </source>
</evidence>
<dbReference type="Gene3D" id="1.20.1740.10">
    <property type="entry name" value="Amino acid/polyamine transporter I"/>
    <property type="match status" value="1"/>
</dbReference>
<sequence length="667" mass="74144">MSTSYPEHVPFDPASVESMPPAPELHQAEDLDTTFHAPIPDGELVDIIQQHLILGSEPLTLTQSQSPFHRPISVASPRIDSDRNEIESVVTPFHLPGTAMTNDIYKMANDLVQRNLLRRSRSLTDVMEYRKQQLHSDPALQNINKPGGFRRYFVHQHGSDTPSEDGYASPLQRYTSMMDHDIDNLNPPREFKRTRHFLEFLAMAHISIFDNFAGEDLEDTDDDVPVSDEEQARLLPVRNTQVVAGSTNERTPLLRRKSSHMGDKSTASETKAIFLLLKAFIGSGVLFLPRAFSNGGLLFSFISMWAMGAISLFSFLLLIECKDHVSGSYGDLGEALYGPWMRRLVLFSVSISQGFVAAGTTFIAENVQQVFTAVSHNAIRPSVESIVAITALLMIPLCLIRNIAKLSLSAVISDFLILFGLLTLLYYDVLNLFFTKDPEQEHRIITPGPGIYWFFNSAHFSVFVGTCVYSFEGVGLIIPIRDAMARKERFPFVLTLVMFLVACILSVIGSMGYLAFGSEVRTVALLNLPDGPLISTIQALYVIAILLSNVITIFPSIRIIEQAVFQSKTGKYNMAVKWQKNTLRTVVVIVTCLVAYGGASDLDKFVSLVGSVCCCPLSLIFPPLFHLRAVPALPKWRSLADYTLIVFGTVVMFFTMYSTASQWAKGS</sequence>
<evidence type="ECO:0000313" key="9">
    <source>
        <dbReference type="EMBL" id="KAI8578160.1"/>
    </source>
</evidence>
<dbReference type="AlphaFoldDB" id="A0AAD5HBH7"/>
<feature type="domain" description="Amino acid transporter transmembrane" evidence="8">
    <location>
        <begin position="266"/>
        <end position="659"/>
    </location>
</feature>
<name>A0AAD5HBH7_UMBRA</name>
<evidence type="ECO:0000256" key="5">
    <source>
        <dbReference type="ARBA" id="ARBA00023136"/>
    </source>
</evidence>
<dbReference type="PANTHER" id="PTHR22950">
    <property type="entry name" value="AMINO ACID TRANSPORTER"/>
    <property type="match status" value="1"/>
</dbReference>
<dbReference type="EMBL" id="MU620932">
    <property type="protein sequence ID" value="KAI8578160.1"/>
    <property type="molecule type" value="Genomic_DNA"/>
</dbReference>
<organism evidence="9 10">
    <name type="scientific">Umbelopsis ramanniana AG</name>
    <dbReference type="NCBI Taxonomy" id="1314678"/>
    <lineage>
        <taxon>Eukaryota</taxon>
        <taxon>Fungi</taxon>
        <taxon>Fungi incertae sedis</taxon>
        <taxon>Mucoromycota</taxon>
        <taxon>Mucoromycotina</taxon>
        <taxon>Umbelopsidomycetes</taxon>
        <taxon>Umbelopsidales</taxon>
        <taxon>Umbelopsidaceae</taxon>
        <taxon>Umbelopsis</taxon>
    </lineage>
</organism>
<dbReference type="InterPro" id="IPR013057">
    <property type="entry name" value="AA_transpt_TM"/>
</dbReference>
<feature type="transmembrane region" description="Helical" evidence="7">
    <location>
        <begin position="605"/>
        <end position="627"/>
    </location>
</feature>
<dbReference type="PANTHER" id="PTHR22950:SF666">
    <property type="entry name" value="VACUOLAR AMINO ACID TRANSPORTER 4"/>
    <property type="match status" value="1"/>
</dbReference>
<feature type="transmembrane region" description="Helical" evidence="7">
    <location>
        <begin position="383"/>
        <end position="400"/>
    </location>
</feature>
<protein>
    <recommendedName>
        <fullName evidence="8">Amino acid transporter transmembrane domain-containing protein</fullName>
    </recommendedName>
</protein>
<dbReference type="GO" id="GO:0005774">
    <property type="term" value="C:vacuolar membrane"/>
    <property type="evidence" value="ECO:0007669"/>
    <property type="project" value="TreeGrafter"/>
</dbReference>
<feature type="transmembrane region" description="Helical" evidence="7">
    <location>
        <begin position="344"/>
        <end position="363"/>
    </location>
</feature>
<feature type="transmembrane region" description="Helical" evidence="7">
    <location>
        <begin position="298"/>
        <end position="319"/>
    </location>
</feature>
<evidence type="ECO:0000313" key="10">
    <source>
        <dbReference type="Proteomes" id="UP001206595"/>
    </source>
</evidence>
<accession>A0AAD5HBH7</accession>
<comment type="caution">
    <text evidence="9">The sequence shown here is derived from an EMBL/GenBank/DDBJ whole genome shotgun (WGS) entry which is preliminary data.</text>
</comment>
<evidence type="ECO:0000259" key="8">
    <source>
        <dbReference type="Pfam" id="PF01490"/>
    </source>
</evidence>
<feature type="transmembrane region" description="Helical" evidence="7">
    <location>
        <begin position="581"/>
        <end position="599"/>
    </location>
</feature>
<evidence type="ECO:0000256" key="1">
    <source>
        <dbReference type="ARBA" id="ARBA00004141"/>
    </source>
</evidence>
<reference evidence="9" key="2">
    <citation type="journal article" date="2022" name="Proc. Natl. Acad. Sci. U.S.A.">
        <title>Diploid-dominant life cycles characterize the early evolution of Fungi.</title>
        <authorList>
            <person name="Amses K.R."/>
            <person name="Simmons D.R."/>
            <person name="Longcore J.E."/>
            <person name="Mondo S.J."/>
            <person name="Seto K."/>
            <person name="Jeronimo G.H."/>
            <person name="Bonds A.E."/>
            <person name="Quandt C.A."/>
            <person name="Davis W.J."/>
            <person name="Chang Y."/>
            <person name="Federici B.A."/>
            <person name="Kuo A."/>
            <person name="LaButti K."/>
            <person name="Pangilinan J."/>
            <person name="Andreopoulos W."/>
            <person name="Tritt A."/>
            <person name="Riley R."/>
            <person name="Hundley H."/>
            <person name="Johnson J."/>
            <person name="Lipzen A."/>
            <person name="Barry K."/>
            <person name="Lang B.F."/>
            <person name="Cuomo C.A."/>
            <person name="Buchler N.E."/>
            <person name="Grigoriev I.V."/>
            <person name="Spatafora J.W."/>
            <person name="Stajich J.E."/>
            <person name="James T.Y."/>
        </authorList>
    </citation>
    <scope>NUCLEOTIDE SEQUENCE</scope>
    <source>
        <strain evidence="9">AG</strain>
    </source>
</reference>
<gene>
    <name evidence="9" type="ORF">K450DRAFT_248400</name>
</gene>
<feature type="transmembrane region" description="Helical" evidence="7">
    <location>
        <begin position="639"/>
        <end position="660"/>
    </location>
</feature>
<comment type="similarity">
    <text evidence="2">Belongs to the amino acid/polyamine transporter 2 family.</text>
</comment>
<feature type="transmembrane region" description="Helical" evidence="7">
    <location>
        <begin position="407"/>
        <end position="427"/>
    </location>
</feature>
<dbReference type="GO" id="GO:0015179">
    <property type="term" value="F:L-amino acid transmembrane transporter activity"/>
    <property type="evidence" value="ECO:0007669"/>
    <property type="project" value="TreeGrafter"/>
</dbReference>
<feature type="transmembrane region" description="Helical" evidence="7">
    <location>
        <begin position="458"/>
        <end position="480"/>
    </location>
</feature>
<proteinExistence type="inferred from homology"/>
<evidence type="ECO:0000256" key="4">
    <source>
        <dbReference type="ARBA" id="ARBA00022989"/>
    </source>
</evidence>
<evidence type="ECO:0000256" key="6">
    <source>
        <dbReference type="SAM" id="MobiDB-lite"/>
    </source>
</evidence>
<dbReference type="Pfam" id="PF01490">
    <property type="entry name" value="Aa_trans"/>
    <property type="match status" value="1"/>
</dbReference>
<dbReference type="RefSeq" id="XP_051443164.1">
    <property type="nucleotide sequence ID" value="XM_051590225.1"/>
</dbReference>